<dbReference type="RefSeq" id="WP_302041510.1">
    <property type="nucleotide sequence ID" value="NZ_JAUKPO010000035.1"/>
</dbReference>
<keyword evidence="2" id="KW-1185">Reference proteome</keyword>
<evidence type="ECO:0000313" key="2">
    <source>
        <dbReference type="Proteomes" id="UP001168528"/>
    </source>
</evidence>
<dbReference type="SUPFAM" id="SSF51735">
    <property type="entry name" value="NAD(P)-binding Rossmann-fold domains"/>
    <property type="match status" value="1"/>
</dbReference>
<dbReference type="InterPro" id="IPR020955">
    <property type="entry name" value="Uncharacterised_Atu4866"/>
</dbReference>
<dbReference type="Gene3D" id="3.40.50.720">
    <property type="entry name" value="NAD(P)-binding Rossmann-like Domain"/>
    <property type="match status" value="1"/>
</dbReference>
<gene>
    <name evidence="1" type="ORF">Q0590_30835</name>
</gene>
<dbReference type="Gene3D" id="2.40.128.290">
    <property type="entry name" value="Uncharacterised protein Atu4866, PF11512"/>
    <property type="match status" value="1"/>
</dbReference>
<evidence type="ECO:0000313" key="1">
    <source>
        <dbReference type="EMBL" id="MDO1450710.1"/>
    </source>
</evidence>
<protein>
    <submittedName>
        <fullName evidence="1">Atu4866 domain-containing protein</fullName>
    </submittedName>
</protein>
<name>A0ABT8RF29_9BACT</name>
<dbReference type="EMBL" id="JAUKPO010000035">
    <property type="protein sequence ID" value="MDO1450710.1"/>
    <property type="molecule type" value="Genomic_DNA"/>
</dbReference>
<dbReference type="InterPro" id="IPR038646">
    <property type="entry name" value="Atu4866-like_sf"/>
</dbReference>
<dbReference type="InterPro" id="IPR036291">
    <property type="entry name" value="NAD(P)-bd_dom_sf"/>
</dbReference>
<comment type="caution">
    <text evidence="1">The sequence shown here is derived from an EMBL/GenBank/DDBJ whole genome shotgun (WGS) entry which is preliminary data.</text>
</comment>
<sequence length="146" mass="16541">MNNKTELTVLITGVSLGMGLHIAQTLALQGHKVYTGIRDPKGRNVHKSETLQEYLFTSNSNTMQSTIEDTKEYIGMWVTKDGNIRHELLPNNRYDEARGKRKSAYQGAYTVTGNHIYYKDDTGFTADGEFKEGVLYHAGMILYKEE</sequence>
<reference evidence="1" key="1">
    <citation type="submission" date="2023-07" db="EMBL/GenBank/DDBJ databases">
        <title>The genome sequence of Rhodocytophaga aerolata KACC 12507.</title>
        <authorList>
            <person name="Zhang X."/>
        </authorList>
    </citation>
    <scope>NUCLEOTIDE SEQUENCE</scope>
    <source>
        <strain evidence="1">KACC 12507</strain>
    </source>
</reference>
<proteinExistence type="predicted"/>
<dbReference type="Proteomes" id="UP001168528">
    <property type="component" value="Unassembled WGS sequence"/>
</dbReference>
<accession>A0ABT8RF29</accession>
<dbReference type="Pfam" id="PF11512">
    <property type="entry name" value="Atu4866"/>
    <property type="match status" value="1"/>
</dbReference>
<organism evidence="1 2">
    <name type="scientific">Rhodocytophaga aerolata</name>
    <dbReference type="NCBI Taxonomy" id="455078"/>
    <lineage>
        <taxon>Bacteria</taxon>
        <taxon>Pseudomonadati</taxon>
        <taxon>Bacteroidota</taxon>
        <taxon>Cytophagia</taxon>
        <taxon>Cytophagales</taxon>
        <taxon>Rhodocytophagaceae</taxon>
        <taxon>Rhodocytophaga</taxon>
    </lineage>
</organism>